<keyword evidence="4" id="KW-1185">Reference proteome</keyword>
<dbReference type="Pfam" id="PF06262">
    <property type="entry name" value="Zincin_1"/>
    <property type="match status" value="1"/>
</dbReference>
<dbReference type="EMBL" id="RZOA01000004">
    <property type="protein sequence ID" value="KAA8824083.1"/>
    <property type="molecule type" value="Genomic_DNA"/>
</dbReference>
<proteinExistence type="predicted"/>
<comment type="caution">
    <text evidence="2">The sequence shown here is derived from an EMBL/GenBank/DDBJ whole genome shotgun (WGS) entry which is preliminary data.</text>
</comment>
<dbReference type="SUPFAM" id="SSF55486">
    <property type="entry name" value="Metalloproteases ('zincins'), catalytic domain"/>
    <property type="match status" value="1"/>
</dbReference>
<sequence length="122" mass="13618">MHMTDAEFESAVEDALAGVPERFRAALDNVGIAVADEPDEREMDSMCDPDGELLGLYEGVPITQRTSAYGGVMPDVITVFKGPHERLCATRDEMVREIRTTVLHELGHYFGFDDEYLHAHGY</sequence>
<protein>
    <submittedName>
        <fullName evidence="2">Metallopeptidase family protein</fullName>
    </submittedName>
</protein>
<evidence type="ECO:0000313" key="3">
    <source>
        <dbReference type="Proteomes" id="UP000345527"/>
    </source>
</evidence>
<dbReference type="InterPro" id="IPR010428">
    <property type="entry name" value="Zincin_1"/>
</dbReference>
<reference evidence="3 4" key="1">
    <citation type="journal article" date="2019" name="Syst. Appl. Microbiol.">
        <title>Characterization of Bifidobacterium species in feaces of the Egyptian fruit bat: Description of B. vespertilionis sp. nov. and B. rousetti sp. nov.</title>
        <authorList>
            <person name="Modesto M."/>
            <person name="Satti M."/>
            <person name="Watanabe K."/>
            <person name="Puglisi E."/>
            <person name="Morelli L."/>
            <person name="Huang C.-H."/>
            <person name="Liou J.-S."/>
            <person name="Miyashita M."/>
            <person name="Tamura T."/>
            <person name="Saito S."/>
            <person name="Mori K."/>
            <person name="Huang L."/>
            <person name="Sciavilla P."/>
            <person name="Sandri C."/>
            <person name="Spiezio C."/>
            <person name="Vitali F."/>
            <person name="Cavalieri D."/>
            <person name="Perpetuini G."/>
            <person name="Tofalo R."/>
            <person name="Bonetti A."/>
            <person name="Arita M."/>
            <person name="Mattarelli P."/>
        </authorList>
    </citation>
    <scope>NUCLEOTIDE SEQUENCE [LARGE SCALE GENOMIC DNA]</scope>
    <source>
        <strain evidence="1 4">RST16</strain>
        <strain evidence="2 3">RST8</strain>
    </source>
</reference>
<dbReference type="InterPro" id="IPR038555">
    <property type="entry name" value="Zincin_1_sf"/>
</dbReference>
<dbReference type="OrthoDB" id="9806895at2"/>
<accession>A0A5J5E0Y7</accession>
<name>A0A5J5E0Y7_9BIFI</name>
<dbReference type="EMBL" id="RZNZ01000001">
    <property type="protein sequence ID" value="KAA8822632.1"/>
    <property type="molecule type" value="Genomic_DNA"/>
</dbReference>
<evidence type="ECO:0000313" key="2">
    <source>
        <dbReference type="EMBL" id="KAA8824083.1"/>
    </source>
</evidence>
<dbReference type="Gene3D" id="3.30.2010.20">
    <property type="match status" value="1"/>
</dbReference>
<dbReference type="Proteomes" id="UP000345527">
    <property type="component" value="Unassembled WGS sequence"/>
</dbReference>
<organism evidence="2 3">
    <name type="scientific">Bifidobacterium vespertilionis</name>
    <dbReference type="NCBI Taxonomy" id="2562524"/>
    <lineage>
        <taxon>Bacteria</taxon>
        <taxon>Bacillati</taxon>
        <taxon>Actinomycetota</taxon>
        <taxon>Actinomycetes</taxon>
        <taxon>Bifidobacteriales</taxon>
        <taxon>Bifidobacteriaceae</taxon>
        <taxon>Bifidobacterium</taxon>
    </lineage>
</organism>
<dbReference type="Proteomes" id="UP000374630">
    <property type="component" value="Unassembled WGS sequence"/>
</dbReference>
<gene>
    <name evidence="2" type="ORF">EM848_02790</name>
    <name evidence="1" type="ORF">EMO90_01245</name>
</gene>
<dbReference type="AlphaFoldDB" id="A0A5J5E0Y7"/>
<dbReference type="CDD" id="cd12952">
    <property type="entry name" value="MMP_ACEL2062"/>
    <property type="match status" value="1"/>
</dbReference>
<evidence type="ECO:0000313" key="1">
    <source>
        <dbReference type="EMBL" id="KAA8822632.1"/>
    </source>
</evidence>
<evidence type="ECO:0000313" key="4">
    <source>
        <dbReference type="Proteomes" id="UP000374630"/>
    </source>
</evidence>
<dbReference type="RefSeq" id="WP_150353490.1">
    <property type="nucleotide sequence ID" value="NZ_RZNZ01000001.1"/>
</dbReference>